<evidence type="ECO:0000259" key="3">
    <source>
        <dbReference type="Pfam" id="PF00892"/>
    </source>
</evidence>
<name>A0A7S7M9V7_9ACTN</name>
<evidence type="ECO:0000313" key="5">
    <source>
        <dbReference type="Proteomes" id="UP000593735"/>
    </source>
</evidence>
<sequence length="311" mass="32517">MPYGIGAALTWALDTVILSIALSSSVFSSSAQAVALAAFTSTFLHDACSALFTLAYMLLKRKASQTLRALRTREGLVILGAALIGGPIGMTGYVIAIDNIGASYTAAISSFFPAFGALLATVFLKERMKSYQWAGLLACILGVAYLGYSPAPNIPGDWTTGIVGALICVFGWGSEAVIIDWGLHNASIDDECAMQIRQTTSSLAYALVILPLLGGWGRALDIVFSSALPVIALAALAGTVSYLLYYKAIARIGASRAMALNITYSAWAIPFSLLLLGVPPEPRGVVCALVIILGAITAATDFKALLGKKPD</sequence>
<dbReference type="PANTHER" id="PTHR22911">
    <property type="entry name" value="ACYL-MALONYL CONDENSING ENZYME-RELATED"/>
    <property type="match status" value="1"/>
</dbReference>
<proteinExistence type="inferred from homology"/>
<feature type="domain" description="EamA" evidence="3">
    <location>
        <begin position="160"/>
        <end position="297"/>
    </location>
</feature>
<dbReference type="GO" id="GO:0016020">
    <property type="term" value="C:membrane"/>
    <property type="evidence" value="ECO:0007669"/>
    <property type="project" value="InterPro"/>
</dbReference>
<dbReference type="PANTHER" id="PTHR22911:SF137">
    <property type="entry name" value="SOLUTE CARRIER FAMILY 35 MEMBER G2-RELATED"/>
    <property type="match status" value="1"/>
</dbReference>
<evidence type="ECO:0000313" key="4">
    <source>
        <dbReference type="EMBL" id="QOY61379.1"/>
    </source>
</evidence>
<dbReference type="RefSeq" id="WP_194372646.1">
    <property type="nucleotide sequence ID" value="NZ_CP063767.1"/>
</dbReference>
<feature type="transmembrane region" description="Helical" evidence="2">
    <location>
        <begin position="102"/>
        <end position="124"/>
    </location>
</feature>
<reference evidence="4 5" key="1">
    <citation type="submission" date="2020-10" db="EMBL/GenBank/DDBJ databases">
        <title>Olsenella immobilis sp.nov., isolated from the mud in a fermentation cellar used for the production of Chinese strong-flavoured liquor.</title>
        <authorList>
            <person name="Lu L."/>
        </authorList>
    </citation>
    <scope>NUCLEOTIDE SEQUENCE [LARGE SCALE GENOMIC DNA]</scope>
    <source>
        <strain evidence="4 5">LZLJ-2</strain>
    </source>
</reference>
<dbReference type="InterPro" id="IPR000620">
    <property type="entry name" value="EamA_dom"/>
</dbReference>
<feature type="transmembrane region" description="Helical" evidence="2">
    <location>
        <begin position="76"/>
        <end position="96"/>
    </location>
</feature>
<feature type="transmembrane region" description="Helical" evidence="2">
    <location>
        <begin position="258"/>
        <end position="277"/>
    </location>
</feature>
<evidence type="ECO:0000256" key="1">
    <source>
        <dbReference type="ARBA" id="ARBA00007362"/>
    </source>
</evidence>
<feature type="domain" description="EamA" evidence="3">
    <location>
        <begin position="3"/>
        <end position="146"/>
    </location>
</feature>
<protein>
    <submittedName>
        <fullName evidence="4">DMT family transporter</fullName>
    </submittedName>
</protein>
<keyword evidence="2" id="KW-1133">Transmembrane helix</keyword>
<keyword evidence="5" id="KW-1185">Reference proteome</keyword>
<comment type="similarity">
    <text evidence="1">Belongs to the EamA transporter family.</text>
</comment>
<feature type="transmembrane region" description="Helical" evidence="2">
    <location>
        <begin position="160"/>
        <end position="183"/>
    </location>
</feature>
<organism evidence="4 5">
    <name type="scientific">Thermophilibacter immobilis</name>
    <dbReference type="NCBI Taxonomy" id="2779519"/>
    <lineage>
        <taxon>Bacteria</taxon>
        <taxon>Bacillati</taxon>
        <taxon>Actinomycetota</taxon>
        <taxon>Coriobacteriia</taxon>
        <taxon>Coriobacteriales</taxon>
        <taxon>Atopobiaceae</taxon>
        <taxon>Thermophilibacter</taxon>
    </lineage>
</organism>
<dbReference type="Pfam" id="PF00892">
    <property type="entry name" value="EamA"/>
    <property type="match status" value="2"/>
</dbReference>
<accession>A0A7S7M9V7</accession>
<dbReference type="AlphaFoldDB" id="A0A7S7M9V7"/>
<feature type="transmembrane region" description="Helical" evidence="2">
    <location>
        <begin position="203"/>
        <end position="220"/>
    </location>
</feature>
<gene>
    <name evidence="4" type="ORF">INP52_04115</name>
</gene>
<feature type="transmembrane region" description="Helical" evidence="2">
    <location>
        <begin position="131"/>
        <end position="148"/>
    </location>
</feature>
<dbReference type="Gene3D" id="1.10.3730.20">
    <property type="match status" value="1"/>
</dbReference>
<keyword evidence="2" id="KW-0472">Membrane</keyword>
<keyword evidence="2" id="KW-0812">Transmembrane</keyword>
<evidence type="ECO:0000256" key="2">
    <source>
        <dbReference type="SAM" id="Phobius"/>
    </source>
</evidence>
<feature type="transmembrane region" description="Helical" evidence="2">
    <location>
        <begin position="33"/>
        <end position="56"/>
    </location>
</feature>
<dbReference type="SUPFAM" id="SSF103481">
    <property type="entry name" value="Multidrug resistance efflux transporter EmrE"/>
    <property type="match status" value="2"/>
</dbReference>
<dbReference type="EMBL" id="CP063767">
    <property type="protein sequence ID" value="QOY61379.1"/>
    <property type="molecule type" value="Genomic_DNA"/>
</dbReference>
<feature type="transmembrane region" description="Helical" evidence="2">
    <location>
        <begin position="283"/>
        <end position="306"/>
    </location>
</feature>
<dbReference type="InterPro" id="IPR037185">
    <property type="entry name" value="EmrE-like"/>
</dbReference>
<feature type="transmembrane region" description="Helical" evidence="2">
    <location>
        <begin position="226"/>
        <end position="246"/>
    </location>
</feature>
<dbReference type="KEGG" id="tio:INP52_04115"/>
<dbReference type="Proteomes" id="UP000593735">
    <property type="component" value="Chromosome"/>
</dbReference>